<accession>A0A6M0CRB5</accession>
<comment type="caution">
    <text evidence="2">The sequence shown here is derived from an EMBL/GenBank/DDBJ whole genome shotgun (WGS) entry which is preliminary data.</text>
</comment>
<name>A0A6M0CRB5_9FLAO</name>
<dbReference type="AlphaFoldDB" id="A0A6M0CRB5"/>
<dbReference type="Proteomes" id="UP000474296">
    <property type="component" value="Unassembled WGS sequence"/>
</dbReference>
<gene>
    <name evidence="2" type="ORF">GWK10_04670</name>
</gene>
<dbReference type="EMBL" id="JAABOQ010000002">
    <property type="protein sequence ID" value="NER16490.1"/>
    <property type="molecule type" value="Genomic_DNA"/>
</dbReference>
<reference evidence="2 3" key="1">
    <citation type="submission" date="2020-01" db="EMBL/GenBank/DDBJ databases">
        <title>Spongiivirga citrea KCTC 32990T.</title>
        <authorList>
            <person name="Wang G."/>
        </authorList>
    </citation>
    <scope>NUCLEOTIDE SEQUENCE [LARGE SCALE GENOMIC DNA]</scope>
    <source>
        <strain evidence="2 3">KCTC 32990</strain>
    </source>
</reference>
<keyword evidence="1" id="KW-0812">Transmembrane</keyword>
<feature type="transmembrane region" description="Helical" evidence="1">
    <location>
        <begin position="107"/>
        <end position="123"/>
    </location>
</feature>
<evidence type="ECO:0000313" key="2">
    <source>
        <dbReference type="EMBL" id="NER16490.1"/>
    </source>
</evidence>
<dbReference type="RefSeq" id="WP_164029762.1">
    <property type="nucleotide sequence ID" value="NZ_JAABOQ010000002.1"/>
</dbReference>
<keyword evidence="3" id="KW-1185">Reference proteome</keyword>
<protein>
    <recommendedName>
        <fullName evidence="4">Ribosomal protein L7/L12 C-terminal domain-containing protein</fullName>
    </recommendedName>
</protein>
<evidence type="ECO:0000256" key="1">
    <source>
        <dbReference type="SAM" id="Phobius"/>
    </source>
</evidence>
<evidence type="ECO:0008006" key="4">
    <source>
        <dbReference type="Google" id="ProtNLM"/>
    </source>
</evidence>
<dbReference type="InterPro" id="IPR014719">
    <property type="entry name" value="Ribosomal_bL12_C/ClpS-like"/>
</dbReference>
<keyword evidence="1" id="KW-1133">Transmembrane helix</keyword>
<sequence length="125" mass="14380">MDIKINDKVIPKSAIADILKQNKLAAIIFLRTNAGIGLKDAKEIIDKLDQNIDHYDGVHLKTGEVESFQESKEILLDLKEDSKRSMSFQRQSNRGSHILPTHSSKRIWFYIVILVAILLFYFLRP</sequence>
<evidence type="ECO:0000313" key="3">
    <source>
        <dbReference type="Proteomes" id="UP000474296"/>
    </source>
</evidence>
<organism evidence="2 3">
    <name type="scientific">Spongiivirga citrea</name>
    <dbReference type="NCBI Taxonomy" id="1481457"/>
    <lineage>
        <taxon>Bacteria</taxon>
        <taxon>Pseudomonadati</taxon>
        <taxon>Bacteroidota</taxon>
        <taxon>Flavobacteriia</taxon>
        <taxon>Flavobacteriales</taxon>
        <taxon>Flavobacteriaceae</taxon>
        <taxon>Spongiivirga</taxon>
    </lineage>
</organism>
<keyword evidence="1" id="KW-0472">Membrane</keyword>
<proteinExistence type="predicted"/>
<dbReference type="Gene3D" id="3.30.1390.10">
    <property type="match status" value="1"/>
</dbReference>